<evidence type="ECO:0000256" key="7">
    <source>
        <dbReference type="ARBA" id="ARBA00023136"/>
    </source>
</evidence>
<dbReference type="Proteomes" id="UP000000361">
    <property type="component" value="Chromosome 1"/>
</dbReference>
<evidence type="ECO:0000256" key="4">
    <source>
        <dbReference type="ARBA" id="ARBA00022475"/>
    </source>
</evidence>
<dbReference type="GO" id="GO:0005886">
    <property type="term" value="C:plasma membrane"/>
    <property type="evidence" value="ECO:0007669"/>
    <property type="project" value="UniProtKB-SubCell"/>
</dbReference>
<dbReference type="InterPro" id="IPR038523">
    <property type="entry name" value="AmiSUreI_transpt_sf"/>
</dbReference>
<dbReference type="InterPro" id="IPR003211">
    <property type="entry name" value="AmiSUreI_transpt"/>
</dbReference>
<dbReference type="EMBL" id="CP000489">
    <property type="protein sequence ID" value="ABL68428.1"/>
    <property type="molecule type" value="Genomic_DNA"/>
</dbReference>
<protein>
    <submittedName>
        <fullName evidence="9">AmiS/UreI transporter</fullName>
    </submittedName>
</protein>
<dbReference type="AlphaFoldDB" id="A1AYT4"/>
<feature type="transmembrane region" description="Helical" evidence="8">
    <location>
        <begin position="136"/>
        <end position="155"/>
    </location>
</feature>
<dbReference type="EnsemblBacteria" id="ABL68428">
    <property type="protein sequence ID" value="ABL68428"/>
    <property type="gene ID" value="Pden_0314"/>
</dbReference>
<evidence type="ECO:0000256" key="3">
    <source>
        <dbReference type="ARBA" id="ARBA00022448"/>
    </source>
</evidence>
<accession>A1AYT4</accession>
<sequence>MADRIPGNCPKRGRACAGGPMLTGFVLFYVGAVLFLNGLWLMGRIADREIVVINIVTALVSGAAVLHDAFGTGASAASIRNGALSLLFCTTYLWVAYNRLSGADGRGLGWFSLFVAVTTVPVFLRALAAAGSATELWLAANWAVWGVLWFMYFLLLALGRPIQRQTAWVTLLAGIFTGWLPGFLLLDGLI</sequence>
<dbReference type="STRING" id="318586.Pden_0314"/>
<evidence type="ECO:0000256" key="5">
    <source>
        <dbReference type="ARBA" id="ARBA00022692"/>
    </source>
</evidence>
<evidence type="ECO:0000256" key="1">
    <source>
        <dbReference type="ARBA" id="ARBA00004651"/>
    </source>
</evidence>
<reference evidence="10" key="1">
    <citation type="submission" date="2006-12" db="EMBL/GenBank/DDBJ databases">
        <title>Complete sequence of chromosome 1 of Paracoccus denitrificans PD1222.</title>
        <authorList>
            <person name="Copeland A."/>
            <person name="Lucas S."/>
            <person name="Lapidus A."/>
            <person name="Barry K."/>
            <person name="Detter J.C."/>
            <person name="Glavina del Rio T."/>
            <person name="Hammon N."/>
            <person name="Israni S."/>
            <person name="Dalin E."/>
            <person name="Tice H."/>
            <person name="Pitluck S."/>
            <person name="Munk A.C."/>
            <person name="Brettin T."/>
            <person name="Bruce D."/>
            <person name="Han C."/>
            <person name="Tapia R."/>
            <person name="Gilna P."/>
            <person name="Schmutz J."/>
            <person name="Larimer F."/>
            <person name="Land M."/>
            <person name="Hauser L."/>
            <person name="Kyrpides N."/>
            <person name="Lykidis A."/>
            <person name="Spiro S."/>
            <person name="Richardson D.J."/>
            <person name="Moir J.W.B."/>
            <person name="Ferguson S.J."/>
            <person name="van Spanning R.J.M."/>
            <person name="Richardson P."/>
        </authorList>
    </citation>
    <scope>NUCLEOTIDE SEQUENCE [LARGE SCALE GENOMIC DNA]</scope>
    <source>
        <strain evidence="10">Pd 1222</strain>
    </source>
</reference>
<keyword evidence="5 8" id="KW-0812">Transmembrane</keyword>
<keyword evidence="3" id="KW-0813">Transport</keyword>
<feature type="transmembrane region" description="Helical" evidence="8">
    <location>
        <begin position="167"/>
        <end position="186"/>
    </location>
</feature>
<dbReference type="eggNOG" id="ENOG50300RH">
    <property type="taxonomic scope" value="Bacteria"/>
</dbReference>
<evidence type="ECO:0000313" key="9">
    <source>
        <dbReference type="EMBL" id="ABL68428.1"/>
    </source>
</evidence>
<proteinExistence type="inferred from homology"/>
<dbReference type="KEGG" id="pde:Pden_0314"/>
<feature type="transmembrane region" description="Helical" evidence="8">
    <location>
        <begin position="20"/>
        <end position="43"/>
    </location>
</feature>
<name>A1AYT4_PARDP</name>
<dbReference type="Gene3D" id="1.25.40.600">
    <property type="match status" value="1"/>
</dbReference>
<keyword evidence="10" id="KW-1185">Reference proteome</keyword>
<comment type="subcellular location">
    <subcellularLocation>
        <location evidence="1">Cell membrane</location>
        <topology evidence="1">Multi-pass membrane protein</topology>
    </subcellularLocation>
</comment>
<comment type="similarity">
    <text evidence="2">Belongs to the AmiS/UreI family.</text>
</comment>
<dbReference type="Pfam" id="PF02293">
    <property type="entry name" value="AmiS_UreI"/>
    <property type="match status" value="1"/>
</dbReference>
<evidence type="ECO:0000256" key="6">
    <source>
        <dbReference type="ARBA" id="ARBA00022989"/>
    </source>
</evidence>
<dbReference type="CDD" id="cd13747">
    <property type="entry name" value="UreI_AmiS_like_1"/>
    <property type="match status" value="1"/>
</dbReference>
<feature type="transmembrane region" description="Helical" evidence="8">
    <location>
        <begin position="79"/>
        <end position="97"/>
    </location>
</feature>
<gene>
    <name evidence="9" type="ordered locus">Pden_0314</name>
</gene>
<keyword evidence="7 8" id="KW-0472">Membrane</keyword>
<keyword evidence="6 8" id="KW-1133">Transmembrane helix</keyword>
<evidence type="ECO:0000256" key="2">
    <source>
        <dbReference type="ARBA" id="ARBA00010068"/>
    </source>
</evidence>
<evidence type="ECO:0000256" key="8">
    <source>
        <dbReference type="SAM" id="Phobius"/>
    </source>
</evidence>
<organism evidence="9 10">
    <name type="scientific">Paracoccus denitrificans (strain Pd 1222)</name>
    <dbReference type="NCBI Taxonomy" id="318586"/>
    <lineage>
        <taxon>Bacteria</taxon>
        <taxon>Pseudomonadati</taxon>
        <taxon>Pseudomonadota</taxon>
        <taxon>Alphaproteobacteria</taxon>
        <taxon>Rhodobacterales</taxon>
        <taxon>Paracoccaceae</taxon>
        <taxon>Paracoccus</taxon>
    </lineage>
</organism>
<feature type="transmembrane region" description="Helical" evidence="8">
    <location>
        <begin position="109"/>
        <end position="130"/>
    </location>
</feature>
<feature type="transmembrane region" description="Helical" evidence="8">
    <location>
        <begin position="50"/>
        <end position="67"/>
    </location>
</feature>
<dbReference type="HOGENOM" id="CLU_096400_1_0_5"/>
<evidence type="ECO:0000313" key="10">
    <source>
        <dbReference type="Proteomes" id="UP000000361"/>
    </source>
</evidence>
<keyword evidence="4" id="KW-1003">Cell membrane</keyword>